<organism evidence="2 3">
    <name type="scientific">Sphaerulina musiva (strain SO2202)</name>
    <name type="common">Poplar stem canker fungus</name>
    <name type="synonym">Septoria musiva</name>
    <dbReference type="NCBI Taxonomy" id="692275"/>
    <lineage>
        <taxon>Eukaryota</taxon>
        <taxon>Fungi</taxon>
        <taxon>Dikarya</taxon>
        <taxon>Ascomycota</taxon>
        <taxon>Pezizomycotina</taxon>
        <taxon>Dothideomycetes</taxon>
        <taxon>Dothideomycetidae</taxon>
        <taxon>Mycosphaerellales</taxon>
        <taxon>Mycosphaerellaceae</taxon>
        <taxon>Sphaerulina</taxon>
    </lineage>
</organism>
<reference evidence="2 3" key="1">
    <citation type="journal article" date="2012" name="PLoS Pathog.">
        <title>Diverse lifestyles and strategies of plant pathogenesis encoded in the genomes of eighteen Dothideomycetes fungi.</title>
        <authorList>
            <person name="Ohm R.A."/>
            <person name="Feau N."/>
            <person name="Henrissat B."/>
            <person name="Schoch C.L."/>
            <person name="Horwitz B.A."/>
            <person name="Barry K.W."/>
            <person name="Condon B.J."/>
            <person name="Copeland A.C."/>
            <person name="Dhillon B."/>
            <person name="Glaser F."/>
            <person name="Hesse C.N."/>
            <person name="Kosti I."/>
            <person name="LaButti K."/>
            <person name="Lindquist E.A."/>
            <person name="Lucas S."/>
            <person name="Salamov A.A."/>
            <person name="Bradshaw R.E."/>
            <person name="Ciuffetti L."/>
            <person name="Hamelin R.C."/>
            <person name="Kema G.H.J."/>
            <person name="Lawrence C."/>
            <person name="Scott J.A."/>
            <person name="Spatafora J.W."/>
            <person name="Turgeon B.G."/>
            <person name="de Wit P.J.G.M."/>
            <person name="Zhong S."/>
            <person name="Goodwin S.B."/>
            <person name="Grigoriev I.V."/>
        </authorList>
    </citation>
    <scope>NUCLEOTIDE SEQUENCE [LARGE SCALE GENOMIC DNA]</scope>
    <source>
        <strain evidence="2 3">SO2202</strain>
    </source>
</reference>
<dbReference type="Proteomes" id="UP000016931">
    <property type="component" value="Unassembled WGS sequence"/>
</dbReference>
<keyword evidence="1" id="KW-0812">Transmembrane</keyword>
<gene>
    <name evidence="2" type="ORF">SEPMUDRAFT_147628</name>
</gene>
<accession>M3DCX0</accession>
<evidence type="ECO:0000256" key="1">
    <source>
        <dbReference type="SAM" id="Phobius"/>
    </source>
</evidence>
<keyword evidence="3" id="KW-1185">Reference proteome</keyword>
<dbReference type="GeneID" id="27901561"/>
<name>M3DCX0_SPHMS</name>
<evidence type="ECO:0000313" key="2">
    <source>
        <dbReference type="EMBL" id="EMF15865.1"/>
    </source>
</evidence>
<keyword evidence="1" id="KW-0472">Membrane</keyword>
<sequence>MLVSMMVTFWKPHGSLPGHALAPVVFMILSFRSFWHSFEMMCHRAENELEAAGRVGTFAVEDHPVLRRKTGCSVQSVVQQPVIVLSCGLPKPLLPGDFNIHLHQKEKLQTR</sequence>
<dbReference type="AlphaFoldDB" id="M3DCX0"/>
<proteinExistence type="predicted"/>
<feature type="transmembrane region" description="Helical" evidence="1">
    <location>
        <begin position="16"/>
        <end position="35"/>
    </location>
</feature>
<dbReference type="RefSeq" id="XP_016763986.1">
    <property type="nucleotide sequence ID" value="XM_016904424.1"/>
</dbReference>
<protein>
    <submittedName>
        <fullName evidence="2">Uncharacterized protein</fullName>
    </submittedName>
</protein>
<keyword evidence="1" id="KW-1133">Transmembrane helix</keyword>
<dbReference type="HOGENOM" id="CLU_2160004_0_0_1"/>
<dbReference type="EMBL" id="KB456261">
    <property type="protein sequence ID" value="EMF15865.1"/>
    <property type="molecule type" value="Genomic_DNA"/>
</dbReference>
<evidence type="ECO:0000313" key="3">
    <source>
        <dbReference type="Proteomes" id="UP000016931"/>
    </source>
</evidence>